<evidence type="ECO:0000259" key="2">
    <source>
        <dbReference type="PROSITE" id="PS51741"/>
    </source>
</evidence>
<keyword evidence="1" id="KW-0175">Coiled coil</keyword>
<protein>
    <recommendedName>
        <fullName evidence="2">F-BAR domain-containing protein</fullName>
    </recommendedName>
</protein>
<dbReference type="GO" id="GO:0005886">
    <property type="term" value="C:plasma membrane"/>
    <property type="evidence" value="ECO:0007669"/>
    <property type="project" value="TreeGrafter"/>
</dbReference>
<feature type="non-terminal residue" evidence="3">
    <location>
        <position position="107"/>
    </location>
</feature>
<sequence length="107" mass="12590">STDITSTLGYDTLLLHMNNGRKNCKEFEDFLKERASIEEKYGKDLVNLTKKKPCGQTEMNTLKRALDVFKQQIDNIGQSHIQLAQSLREEAKRMEEFRERQKVERKK</sequence>
<dbReference type="AlphaFoldDB" id="A0AAV6ZAS3"/>
<dbReference type="GO" id="GO:0005884">
    <property type="term" value="C:actin filament"/>
    <property type="evidence" value="ECO:0007669"/>
    <property type="project" value="TreeGrafter"/>
</dbReference>
<reference evidence="3" key="1">
    <citation type="thesis" date="2020" institute="ProQuest LLC" country="789 East Eisenhower Parkway, Ann Arbor, MI, USA">
        <title>Comparative Genomics and Chromosome Evolution.</title>
        <authorList>
            <person name="Mudd A.B."/>
        </authorList>
    </citation>
    <scope>NUCLEOTIDE SEQUENCE</scope>
    <source>
        <strain evidence="3">237g6f4</strain>
        <tissue evidence="3">Blood</tissue>
    </source>
</reference>
<gene>
    <name evidence="3" type="ORF">GDO81_019271</name>
</gene>
<dbReference type="Proteomes" id="UP000824782">
    <property type="component" value="Unassembled WGS sequence"/>
</dbReference>
<dbReference type="Pfam" id="PF00611">
    <property type="entry name" value="FCH"/>
    <property type="match status" value="1"/>
</dbReference>
<feature type="non-terminal residue" evidence="3">
    <location>
        <position position="1"/>
    </location>
</feature>
<evidence type="ECO:0000256" key="1">
    <source>
        <dbReference type="PROSITE-ProRule" id="PRU01077"/>
    </source>
</evidence>
<proteinExistence type="predicted"/>
<feature type="domain" description="F-BAR" evidence="2">
    <location>
        <begin position="1"/>
        <end position="107"/>
    </location>
</feature>
<organism evidence="3 4">
    <name type="scientific">Engystomops pustulosus</name>
    <name type="common">Tungara frog</name>
    <name type="synonym">Physalaemus pustulosus</name>
    <dbReference type="NCBI Taxonomy" id="76066"/>
    <lineage>
        <taxon>Eukaryota</taxon>
        <taxon>Metazoa</taxon>
        <taxon>Chordata</taxon>
        <taxon>Craniata</taxon>
        <taxon>Vertebrata</taxon>
        <taxon>Euteleostomi</taxon>
        <taxon>Amphibia</taxon>
        <taxon>Batrachia</taxon>
        <taxon>Anura</taxon>
        <taxon>Neobatrachia</taxon>
        <taxon>Hyloidea</taxon>
        <taxon>Leptodactylidae</taxon>
        <taxon>Leiuperinae</taxon>
        <taxon>Engystomops</taxon>
    </lineage>
</organism>
<dbReference type="SUPFAM" id="SSF103657">
    <property type="entry name" value="BAR/IMD domain-like"/>
    <property type="match status" value="1"/>
</dbReference>
<comment type="caution">
    <text evidence="3">The sequence shown here is derived from an EMBL/GenBank/DDBJ whole genome shotgun (WGS) entry which is preliminary data.</text>
</comment>
<dbReference type="GO" id="GO:0030041">
    <property type="term" value="P:actin filament polymerization"/>
    <property type="evidence" value="ECO:0007669"/>
    <property type="project" value="TreeGrafter"/>
</dbReference>
<keyword evidence="4" id="KW-1185">Reference proteome</keyword>
<dbReference type="PANTHER" id="PTHR23065:SF9">
    <property type="entry name" value="PROLINE-SERINE-THREONINE PHOSPHATASE-INTERACTING PROTEIN 2"/>
    <property type="match status" value="1"/>
</dbReference>
<dbReference type="SMART" id="SM00055">
    <property type="entry name" value="FCH"/>
    <property type="match status" value="1"/>
</dbReference>
<dbReference type="InterPro" id="IPR031160">
    <property type="entry name" value="F_BAR_dom"/>
</dbReference>
<dbReference type="GO" id="GO:0051015">
    <property type="term" value="F:actin filament binding"/>
    <property type="evidence" value="ECO:0007669"/>
    <property type="project" value="TreeGrafter"/>
</dbReference>
<dbReference type="PROSITE" id="PS51741">
    <property type="entry name" value="F_BAR"/>
    <property type="match status" value="1"/>
</dbReference>
<dbReference type="PANTHER" id="PTHR23065">
    <property type="entry name" value="PROLINE-SERINE-THREONINE PHOSPHATASE INTERACTING PROTEIN 1"/>
    <property type="match status" value="1"/>
</dbReference>
<evidence type="ECO:0000313" key="3">
    <source>
        <dbReference type="EMBL" id="KAG8546301.1"/>
    </source>
</evidence>
<dbReference type="Gene3D" id="1.20.1270.60">
    <property type="entry name" value="Arfaptin homology (AH) domain/BAR domain"/>
    <property type="match status" value="1"/>
</dbReference>
<dbReference type="InterPro" id="IPR027267">
    <property type="entry name" value="AH/BAR_dom_sf"/>
</dbReference>
<dbReference type="EMBL" id="WNYA01001145">
    <property type="protein sequence ID" value="KAG8546301.1"/>
    <property type="molecule type" value="Genomic_DNA"/>
</dbReference>
<name>A0AAV6ZAS3_ENGPU</name>
<evidence type="ECO:0000313" key="4">
    <source>
        <dbReference type="Proteomes" id="UP000824782"/>
    </source>
</evidence>
<dbReference type="InterPro" id="IPR001060">
    <property type="entry name" value="FCH_dom"/>
</dbReference>
<accession>A0AAV6ZAS3</accession>
<dbReference type="GO" id="GO:0005737">
    <property type="term" value="C:cytoplasm"/>
    <property type="evidence" value="ECO:0007669"/>
    <property type="project" value="TreeGrafter"/>
</dbReference>